<gene>
    <name evidence="3" type="ORF">BSAL_76510</name>
</gene>
<feature type="region of interest" description="Disordered" evidence="1">
    <location>
        <begin position="1"/>
        <end position="46"/>
    </location>
</feature>
<sequence length="1165" mass="132180">MLTSQREPDHAQRSSRAASVTKQPTATTTGGSRSSNKNQKKKHGWTSEQESFAKKCCIQFSPLFRSLRTAAKDVAAFREFIVMHAHEHGEVIARVIVWRLAAASDGSGGVSEGSSKAADLFGAWSLLVYAFRLSELTAENLAAADYSPQALQWDLVRLLEPFLKHLVDAYWFGGGAKFGAASGDLEDLLVNSNGSQTADASEVGEVLEDMKRRLFLRYERQQNHHSLNLVRGIAQPGAGGVGAPISSNNAASVDLEVTAAYRQLESQWLGMMRRDYAEEFKRLFSRVRARGNVPMSKETERFVRPPARFYEYLAMMRLEAPRPSHIKEVREVYFAYDRKKNNNNNATYSNGNDNEELNTTAVHPRILMWLNKLNTEGHCEKCDTWKHDKSRCPCILGVQRLAPRRPPPNAPPGAKPRPPQTLSYGEAVSKLAQYEIAVPPVNNAAVLDLVTQLIMSELPYDSILEAFDVVRGYRTGVTERHALWLHAGYNLLPSKTALADDSDSMSSCMLRVKSHLEKSHRVGEYLRLEDAVDMLNDVFKRNRLPAYIDDDLKVITESSDSQRRRNRYFEDVPGGFFFLHLEFPTADDFPAKEFARGDLSAVEPFSGYLCRNCLTPFHRAECCPKRKQSWDLHVAQTILQYYNLVGLLPEAFDQRRGDVITRLMNDCAMNEDDRDLKQQKIEFDVACALIERGGPGGKAVPYCNVCKIYDHSRRSCEESLKSTLRDFQWSETYVRLYPQVVDNKINDEDRKFERAKQQHSEEEGRAAPTEPRIIKALKDIRYAYCHASKIYPSRYAAAVDLFKARGFDLHAARYSPEAFSRIVTASGLAYLKTAFDVVCEHNFPDVCVYCGSVMHDSTECHQRQRESSQRVQESEALFIRELLQVHHTSLSAFTISLLCPHRMTNRASSAHSSVAGPALLPTSFPEGRKSLVEYLRRQLDDAYAPNGRLLAKVSQLRASLELLRQYNIPAGLCKFNEPRAREEARAQCNAQGNDPVKNKKLLDAIATVGGDKSICVCIVCGEVNTHDTKECQLFYSEPMSKLMEHLEHHNWSFTRYFQKEIMKLDGFPVFPVTEYDKYSHLQDLIYKRWEYNYSREGLEALSRRRDDQEDRYRAQPAKRPREVSDDYSENLRSETERRVPSSSYPPAEAAPVDAHAEIPTVDDAE</sequence>
<feature type="domain" description="CCHC-type" evidence="2">
    <location>
        <begin position="609"/>
        <end position="625"/>
    </location>
</feature>
<evidence type="ECO:0000313" key="3">
    <source>
        <dbReference type="EMBL" id="CUG25939.1"/>
    </source>
</evidence>
<feature type="domain" description="CCHC-type" evidence="2">
    <location>
        <begin position="846"/>
        <end position="862"/>
    </location>
</feature>
<feature type="region of interest" description="Disordered" evidence="1">
    <location>
        <begin position="748"/>
        <end position="768"/>
    </location>
</feature>
<feature type="compositionally biased region" description="Polar residues" evidence="1">
    <location>
        <begin position="14"/>
        <end position="37"/>
    </location>
</feature>
<accession>A0A0S4IYU3</accession>
<evidence type="ECO:0000313" key="4">
    <source>
        <dbReference type="Proteomes" id="UP000051952"/>
    </source>
</evidence>
<reference evidence="4" key="1">
    <citation type="submission" date="2015-09" db="EMBL/GenBank/DDBJ databases">
        <authorList>
            <consortium name="Pathogen Informatics"/>
        </authorList>
    </citation>
    <scope>NUCLEOTIDE SEQUENCE [LARGE SCALE GENOMIC DNA]</scope>
    <source>
        <strain evidence="4">Lake Konstanz</strain>
    </source>
</reference>
<dbReference type="GO" id="GO:0008270">
    <property type="term" value="F:zinc ion binding"/>
    <property type="evidence" value="ECO:0007669"/>
    <property type="project" value="InterPro"/>
</dbReference>
<feature type="domain" description="CCHC-type" evidence="2">
    <location>
        <begin position="1016"/>
        <end position="1033"/>
    </location>
</feature>
<proteinExistence type="predicted"/>
<feature type="compositionally biased region" description="Basic and acidic residues" evidence="1">
    <location>
        <begin position="748"/>
        <end position="765"/>
    </location>
</feature>
<dbReference type="VEuPathDB" id="TriTrypDB:BSAL_76510"/>
<feature type="compositionally biased region" description="Basic and acidic residues" evidence="1">
    <location>
        <begin position="1102"/>
        <end position="1139"/>
    </location>
</feature>
<feature type="region of interest" description="Disordered" evidence="1">
    <location>
        <begin position="1102"/>
        <end position="1165"/>
    </location>
</feature>
<dbReference type="InterPro" id="IPR001878">
    <property type="entry name" value="Znf_CCHC"/>
</dbReference>
<feature type="domain" description="CCHC-type" evidence="2">
    <location>
        <begin position="702"/>
        <end position="718"/>
    </location>
</feature>
<dbReference type="GO" id="GO:0003676">
    <property type="term" value="F:nucleic acid binding"/>
    <property type="evidence" value="ECO:0007669"/>
    <property type="project" value="InterPro"/>
</dbReference>
<dbReference type="OrthoDB" id="276000at2759"/>
<dbReference type="Proteomes" id="UP000051952">
    <property type="component" value="Unassembled WGS sequence"/>
</dbReference>
<feature type="compositionally biased region" description="Low complexity" evidence="1">
    <location>
        <begin position="1140"/>
        <end position="1151"/>
    </location>
</feature>
<evidence type="ECO:0000256" key="1">
    <source>
        <dbReference type="SAM" id="MobiDB-lite"/>
    </source>
</evidence>
<dbReference type="EMBL" id="CYKH01000720">
    <property type="protein sequence ID" value="CUG25939.1"/>
    <property type="molecule type" value="Genomic_DNA"/>
</dbReference>
<evidence type="ECO:0000259" key="2">
    <source>
        <dbReference type="SMART" id="SM00343"/>
    </source>
</evidence>
<feature type="compositionally biased region" description="Basic and acidic residues" evidence="1">
    <location>
        <begin position="1"/>
        <end position="12"/>
    </location>
</feature>
<dbReference type="AlphaFoldDB" id="A0A0S4IYU3"/>
<keyword evidence="4" id="KW-1185">Reference proteome</keyword>
<protein>
    <recommendedName>
        <fullName evidence="2">CCHC-type domain-containing protein</fullName>
    </recommendedName>
</protein>
<dbReference type="SMART" id="SM00343">
    <property type="entry name" value="ZnF_C2HC"/>
    <property type="match status" value="4"/>
</dbReference>
<name>A0A0S4IYU3_BODSA</name>
<organism evidence="3 4">
    <name type="scientific">Bodo saltans</name>
    <name type="common">Flagellated protozoan</name>
    <dbReference type="NCBI Taxonomy" id="75058"/>
    <lineage>
        <taxon>Eukaryota</taxon>
        <taxon>Discoba</taxon>
        <taxon>Euglenozoa</taxon>
        <taxon>Kinetoplastea</taxon>
        <taxon>Metakinetoplastina</taxon>
        <taxon>Eubodonida</taxon>
        <taxon>Bodonidae</taxon>
        <taxon>Bodo</taxon>
    </lineage>
</organism>
<dbReference type="OMA" id="PAKDFRK"/>